<organism evidence="1 2">
    <name type="scientific">Kwoniella newhampshirensis</name>
    <dbReference type="NCBI Taxonomy" id="1651941"/>
    <lineage>
        <taxon>Eukaryota</taxon>
        <taxon>Fungi</taxon>
        <taxon>Dikarya</taxon>
        <taxon>Basidiomycota</taxon>
        <taxon>Agaricomycotina</taxon>
        <taxon>Tremellomycetes</taxon>
        <taxon>Tremellales</taxon>
        <taxon>Cryptococcaceae</taxon>
        <taxon>Kwoniella</taxon>
    </lineage>
</organism>
<protein>
    <submittedName>
        <fullName evidence="1">Uncharacterized protein</fullName>
    </submittedName>
</protein>
<dbReference type="AlphaFoldDB" id="A0AAW0YW87"/>
<name>A0AAW0YW87_9TREE</name>
<dbReference type="EMBL" id="JBCAWK010000009">
    <property type="protein sequence ID" value="KAK8849602.1"/>
    <property type="molecule type" value="Genomic_DNA"/>
</dbReference>
<proteinExistence type="predicted"/>
<dbReference type="Proteomes" id="UP001388673">
    <property type="component" value="Unassembled WGS sequence"/>
</dbReference>
<evidence type="ECO:0000313" key="2">
    <source>
        <dbReference type="Proteomes" id="UP001388673"/>
    </source>
</evidence>
<keyword evidence="2" id="KW-1185">Reference proteome</keyword>
<comment type="caution">
    <text evidence="1">The sequence shown here is derived from an EMBL/GenBank/DDBJ whole genome shotgun (WGS) entry which is preliminary data.</text>
</comment>
<dbReference type="RefSeq" id="XP_066801490.1">
    <property type="nucleotide sequence ID" value="XM_066948031.1"/>
</dbReference>
<accession>A0AAW0YW87</accession>
<gene>
    <name evidence="1" type="ORF">IAR55_004937</name>
</gene>
<dbReference type="GeneID" id="92182195"/>
<dbReference type="KEGG" id="kne:92182195"/>
<sequence length="303" mass="33773">MAPATKHYQLDVPSQQNNILSMSSVKPSSGAMIRSDFELGDEDFWPVSDLDDVPHVNFDELPPTDYHPGSLETFSEMYQNTYHRPESLWGSATDRSFAGHPNHQTIDNGMDWQLMDHSNMEFSDFEWTQMDSVTPHSSASSRTLSLHPANLEPLPAEREASLAVQRALCAQREDNLGFHYPTSSGVHERITVPAETFSNSFLAPPDDVLDSLLREQGTSDWNPHDPLRKAVVILNLYNQASRNMHSGRNQAWPFDHGSPRPGGHSAICNSVTDPGEQDAISDVLSAVRGSDWSEPDKTTYIRG</sequence>
<reference evidence="1 2" key="1">
    <citation type="journal article" date="2024" name="bioRxiv">
        <title>Comparative genomics of Cryptococcus and Kwoniella reveals pathogenesis evolution and contrasting karyotype dynamics via intercentromeric recombination or chromosome fusion.</title>
        <authorList>
            <person name="Coelho M.A."/>
            <person name="David-Palma M."/>
            <person name="Shea T."/>
            <person name="Bowers K."/>
            <person name="McGinley-Smith S."/>
            <person name="Mohammad A.W."/>
            <person name="Gnirke A."/>
            <person name="Yurkov A.M."/>
            <person name="Nowrousian M."/>
            <person name="Sun S."/>
            <person name="Cuomo C.A."/>
            <person name="Heitman J."/>
        </authorList>
    </citation>
    <scope>NUCLEOTIDE SEQUENCE [LARGE SCALE GENOMIC DNA]</scope>
    <source>
        <strain evidence="1 2">CBS 13917</strain>
    </source>
</reference>
<evidence type="ECO:0000313" key="1">
    <source>
        <dbReference type="EMBL" id="KAK8849602.1"/>
    </source>
</evidence>